<organism evidence="1 2">
    <name type="scientific">Cohnella nanjingensis</name>
    <dbReference type="NCBI Taxonomy" id="1387779"/>
    <lineage>
        <taxon>Bacteria</taxon>
        <taxon>Bacillati</taxon>
        <taxon>Bacillota</taxon>
        <taxon>Bacilli</taxon>
        <taxon>Bacillales</taxon>
        <taxon>Paenibacillaceae</taxon>
        <taxon>Cohnella</taxon>
    </lineage>
</organism>
<reference evidence="1 2" key="1">
    <citation type="submission" date="2020-08" db="EMBL/GenBank/DDBJ databases">
        <title>Cohnella phylogeny.</title>
        <authorList>
            <person name="Dunlap C."/>
        </authorList>
    </citation>
    <scope>NUCLEOTIDE SEQUENCE [LARGE SCALE GENOMIC DNA]</scope>
    <source>
        <strain evidence="1 2">DSM 28246</strain>
    </source>
</reference>
<accession>A0A7X0RL10</accession>
<sequence length="147" mass="16757">MIDMSKRWAKYSHIYATMKKRFLAWAKQWLGLKDATEPPGSLTQLHESRPISYQANSDVNIDLSSTSFSPFGIIRIIATSLPYDYEIPNPESLRVILPMTADHYRSLFSVPTSQPNMLVDDQVWLRIKAALPKGYLLPGSEFPVNKK</sequence>
<dbReference type="EMBL" id="JACJVP010000001">
    <property type="protein sequence ID" value="MBB6669395.1"/>
    <property type="molecule type" value="Genomic_DNA"/>
</dbReference>
<protein>
    <submittedName>
        <fullName evidence="1">Uncharacterized protein</fullName>
    </submittedName>
</protein>
<name>A0A7X0RL10_9BACL</name>
<proteinExistence type="predicted"/>
<keyword evidence="2" id="KW-1185">Reference proteome</keyword>
<evidence type="ECO:0000313" key="1">
    <source>
        <dbReference type="EMBL" id="MBB6669395.1"/>
    </source>
</evidence>
<dbReference type="Proteomes" id="UP000547209">
    <property type="component" value="Unassembled WGS sequence"/>
</dbReference>
<evidence type="ECO:0000313" key="2">
    <source>
        <dbReference type="Proteomes" id="UP000547209"/>
    </source>
</evidence>
<comment type="caution">
    <text evidence="1">The sequence shown here is derived from an EMBL/GenBank/DDBJ whole genome shotgun (WGS) entry which is preliminary data.</text>
</comment>
<dbReference type="RefSeq" id="WP_185141009.1">
    <property type="nucleotide sequence ID" value="NZ_JACJVP010000001.1"/>
</dbReference>
<gene>
    <name evidence="1" type="ORF">H7C19_01710</name>
</gene>
<dbReference type="AlphaFoldDB" id="A0A7X0RL10"/>